<reference evidence="5 6" key="1">
    <citation type="submission" date="2015-02" db="EMBL/GenBank/DDBJ databases">
        <title>Physiological reanalysis, assessment of diazotrophy, and genome sequences of multiple isolates of Streptomyces thermoautotrophicus.</title>
        <authorList>
            <person name="MacKellar D.C."/>
            <person name="Lieber L."/>
            <person name="Norman J."/>
            <person name="Bolger A."/>
            <person name="Tobin C."/>
            <person name="Murray J.W."/>
            <person name="Prell J."/>
        </authorList>
    </citation>
    <scope>NUCLEOTIDE SEQUENCE [LARGE SCALE GENOMIC DNA]</scope>
    <source>
        <strain evidence="5 6">UBT1</strain>
    </source>
</reference>
<dbReference type="PANTHER" id="PTHR35579:SF3">
    <property type="entry name" value="CRISPR SYSTEM CMS ENDORIBONUCLEASE CSM3"/>
    <property type="match status" value="1"/>
</dbReference>
<evidence type="ECO:0000259" key="4">
    <source>
        <dbReference type="Pfam" id="PF03787"/>
    </source>
</evidence>
<dbReference type="EMBL" id="JYIJ01000018">
    <property type="protein sequence ID" value="KWX00144.1"/>
    <property type="molecule type" value="Genomic_DNA"/>
</dbReference>
<dbReference type="Pfam" id="PF03787">
    <property type="entry name" value="RAMPs"/>
    <property type="match status" value="1"/>
</dbReference>
<dbReference type="PATRIC" id="fig|1469144.8.peg.1930"/>
<keyword evidence="1" id="KW-0051">Antiviral defense</keyword>
<feature type="compositionally biased region" description="Pro residues" evidence="3">
    <location>
        <begin position="605"/>
        <end position="617"/>
    </location>
</feature>
<evidence type="ECO:0000256" key="1">
    <source>
        <dbReference type="ARBA" id="ARBA00023118"/>
    </source>
</evidence>
<dbReference type="CDD" id="cd09726">
    <property type="entry name" value="RAMP_I_III"/>
    <property type="match status" value="1"/>
</dbReference>
<gene>
    <name evidence="5" type="ORF">TH66_14620</name>
</gene>
<dbReference type="RefSeq" id="WP_067070689.1">
    <property type="nucleotide sequence ID" value="NZ_JYIJ01000018.1"/>
</dbReference>
<organism evidence="5 6">
    <name type="scientific">Carbonactinospora thermoautotrophica</name>
    <dbReference type="NCBI Taxonomy" id="1469144"/>
    <lineage>
        <taxon>Bacteria</taxon>
        <taxon>Bacillati</taxon>
        <taxon>Actinomycetota</taxon>
        <taxon>Actinomycetes</taxon>
        <taxon>Kitasatosporales</taxon>
        <taxon>Carbonactinosporaceae</taxon>
        <taxon>Carbonactinospora</taxon>
    </lineage>
</organism>
<evidence type="ECO:0000256" key="3">
    <source>
        <dbReference type="SAM" id="MobiDB-lite"/>
    </source>
</evidence>
<name>A0A132MQS3_9ACTN</name>
<dbReference type="PANTHER" id="PTHR35579">
    <property type="entry name" value="CRISPR SYSTEM CMS ENDORIBONUCLEASE CSM3"/>
    <property type="match status" value="1"/>
</dbReference>
<proteinExistence type="predicted"/>
<feature type="domain" description="CRISPR type III-associated protein" evidence="4">
    <location>
        <begin position="9"/>
        <end position="205"/>
    </location>
</feature>
<comment type="caution">
    <text evidence="5">The sequence shown here is derived from an EMBL/GenBank/DDBJ whole genome shotgun (WGS) entry which is preliminary data.</text>
</comment>
<dbReference type="AlphaFoldDB" id="A0A132MQS3"/>
<evidence type="ECO:0000313" key="5">
    <source>
        <dbReference type="EMBL" id="KWX00144.1"/>
    </source>
</evidence>
<evidence type="ECO:0000313" key="6">
    <source>
        <dbReference type="Proteomes" id="UP000070659"/>
    </source>
</evidence>
<feature type="region of interest" description="Disordered" evidence="3">
    <location>
        <begin position="597"/>
        <end position="619"/>
    </location>
</feature>
<dbReference type="InterPro" id="IPR052216">
    <property type="entry name" value="CRISPR_Csm3_endoribonuclease"/>
</dbReference>
<dbReference type="GO" id="GO:0051607">
    <property type="term" value="P:defense response to virus"/>
    <property type="evidence" value="ECO:0007669"/>
    <property type="project" value="UniProtKB-KW"/>
</dbReference>
<evidence type="ECO:0000256" key="2">
    <source>
        <dbReference type="ARBA" id="ARBA00093789"/>
    </source>
</evidence>
<dbReference type="Proteomes" id="UP000070659">
    <property type="component" value="Unassembled WGS sequence"/>
</dbReference>
<accession>A0A132MQS3</accession>
<feature type="region of interest" description="Disordered" evidence="3">
    <location>
        <begin position="217"/>
        <end position="251"/>
    </location>
</feature>
<dbReference type="InterPro" id="IPR005537">
    <property type="entry name" value="RAMP_III_fam"/>
</dbReference>
<protein>
    <recommendedName>
        <fullName evidence="4">CRISPR type III-associated protein domain-containing protein</fullName>
    </recommendedName>
</protein>
<feature type="compositionally biased region" description="Low complexity" evidence="3">
    <location>
        <begin position="231"/>
        <end position="251"/>
    </location>
</feature>
<sequence length="769" mass="82538">MTVLRVAVTMLSDWHVGTGAGRHGVVDRMVQRDRDGLPYVPAKTLVGVWRDACEIAAYALDEGESGVWGAWVEYLFGSQPALSERGVLPASGTGRPREAALVVSSLHYPRSVAAALAGKPLVRTAVTFPKPGVAIDPATGRAANRLLRYEEMARAGAVLVGQAEILGFAGLDAERQRCVAALLGAGARLVESLGGKRRRGAGRCRLEVDGLAVDWDWLRETPTPPGPPQQPETAAPSASSPVPSSGAAPEATGGDWEIAELRLVLDSPLVVHERTVGNAIRSLDHVPGWVLLPAVLQRLARPEAAEAARRGDLVVTNATVEVDGRPGRPAPLALVHDKEDASRLCNLMAESVPDGLRAELFDGAYVGEYTPGRPLPVRHCPRSEHAHNTIDDAVQRPTEQVGGVYTYQAIAAGTVLRAQVRAREGLLAPGWPERLAGVWRLGRSRKDDYGRARVTATPARPPDARPVPVGPLRVWLLSDALVVDERLRPSTDPAHLAAALGRALGVTLRPLPDPGGAGLATRASEARRLESWHRRWGLPRPTLLGLRAGSCLSFEVVSGTVDPEAVRRVELAGVGLRRAEGFGQVRIGDPLLHAAFRGAPADGTPTPPSEPAPPLPPLGEHAGMVRVVEEAAWRQEIRRACEALAATRRGRVLGEGYEQVPPSQLGALRVLVTNLTGPRDARAGWWLDRLTATRGRQSAWPEATRHQLRRLLTEPDTVWEILALPEADLTVTENGRAELRERLWAEAVRTLVTDCLTAHARAVDARGEA</sequence>
<comment type="subunit">
    <text evidence="2">Part of the Csm effector complex that includes Cas10, Csm2, Csm3, Csm4 and Csm5.</text>
</comment>